<evidence type="ECO:0000313" key="13">
    <source>
        <dbReference type="EMBL" id="SFS72892.1"/>
    </source>
</evidence>
<organism evidence="13 14">
    <name type="scientific">Halostagnicola kamekurae</name>
    <dbReference type="NCBI Taxonomy" id="619731"/>
    <lineage>
        <taxon>Archaea</taxon>
        <taxon>Methanobacteriati</taxon>
        <taxon>Methanobacteriota</taxon>
        <taxon>Stenosarchaea group</taxon>
        <taxon>Halobacteria</taxon>
        <taxon>Halobacteriales</taxon>
        <taxon>Natrialbaceae</taxon>
        <taxon>Halostagnicola</taxon>
    </lineage>
</organism>
<dbReference type="InterPro" id="IPR001915">
    <property type="entry name" value="Peptidase_M48"/>
</dbReference>
<dbReference type="PANTHER" id="PTHR43221:SF2">
    <property type="entry name" value="PROTEASE HTPX HOMOLOG"/>
    <property type="match status" value="1"/>
</dbReference>
<feature type="transmembrane region" description="Helical" evidence="11">
    <location>
        <begin position="217"/>
        <end position="240"/>
    </location>
</feature>
<proteinExistence type="inferred from homology"/>
<dbReference type="CDD" id="cd07327">
    <property type="entry name" value="M48B_HtpX_like"/>
    <property type="match status" value="1"/>
</dbReference>
<feature type="transmembrane region" description="Helical" evidence="11">
    <location>
        <begin position="177"/>
        <end position="197"/>
    </location>
</feature>
<dbReference type="PANTHER" id="PTHR43221">
    <property type="entry name" value="PROTEASE HTPX"/>
    <property type="match status" value="1"/>
</dbReference>
<dbReference type="GO" id="GO:0006508">
    <property type="term" value="P:proteolysis"/>
    <property type="evidence" value="ECO:0007669"/>
    <property type="project" value="UniProtKB-KW"/>
</dbReference>
<evidence type="ECO:0000256" key="11">
    <source>
        <dbReference type="SAM" id="Phobius"/>
    </source>
</evidence>
<evidence type="ECO:0000256" key="5">
    <source>
        <dbReference type="ARBA" id="ARBA00022801"/>
    </source>
</evidence>
<evidence type="ECO:0000256" key="10">
    <source>
        <dbReference type="RuleBase" id="RU003983"/>
    </source>
</evidence>
<dbReference type="Proteomes" id="UP000199199">
    <property type="component" value="Unassembled WGS sequence"/>
</dbReference>
<evidence type="ECO:0000259" key="12">
    <source>
        <dbReference type="Pfam" id="PF01435"/>
    </source>
</evidence>
<evidence type="ECO:0000256" key="4">
    <source>
        <dbReference type="ARBA" id="ARBA00022723"/>
    </source>
</evidence>
<keyword evidence="6 10" id="KW-0862">Zinc</keyword>
<sequence>MWHVMETNAQRVYLYSLIGITLLGLGITALLAAVVSGSIVSTSLFFIYAILLQPPELPSTETLFLVGSGAGTCILTLLLWGEQHAPAHSIRAVNATHIQEDKHPELMNTVQLVAHQVSTPVPDIYIAPIETPFSFTTGFRPQTARLVISEGLLSILDQSEVEAVMAHEVAHIKNRDMVVMTIASLPIGATKRIFRLFSDSTVGVKYGQPSRADSTDLFITVGLILILPIWIVAVLCWAALSRTREFTADSGAISITGDPASLATALEKIDTTLSERPSTDLRNADISPLSIVEPPQKQPDFGGLPLPTRRLNWLVKTHPNTERRIKRLRKKRL</sequence>
<gene>
    <name evidence="13" type="ORF">SAMN04488556_2471</name>
</gene>
<feature type="transmembrane region" description="Helical" evidence="11">
    <location>
        <begin position="62"/>
        <end position="81"/>
    </location>
</feature>
<accession>A0A1I6S7I7</accession>
<evidence type="ECO:0000256" key="8">
    <source>
        <dbReference type="ARBA" id="ARBA00023049"/>
    </source>
</evidence>
<feature type="transmembrane region" description="Helical" evidence="11">
    <location>
        <begin position="12"/>
        <end position="42"/>
    </location>
</feature>
<evidence type="ECO:0000313" key="14">
    <source>
        <dbReference type="Proteomes" id="UP000199199"/>
    </source>
</evidence>
<name>A0A1I6S7I7_9EURY</name>
<dbReference type="GO" id="GO:0046872">
    <property type="term" value="F:metal ion binding"/>
    <property type="evidence" value="ECO:0007669"/>
    <property type="project" value="UniProtKB-KW"/>
</dbReference>
<evidence type="ECO:0000256" key="9">
    <source>
        <dbReference type="ARBA" id="ARBA00023136"/>
    </source>
</evidence>
<comment type="cofactor">
    <cofactor evidence="10">
        <name>Zn(2+)</name>
        <dbReference type="ChEBI" id="CHEBI:29105"/>
    </cofactor>
    <text evidence="10">Binds 1 zinc ion per subunit.</text>
</comment>
<keyword evidence="3 11" id="KW-0812">Transmembrane</keyword>
<keyword evidence="13" id="KW-0346">Stress response</keyword>
<feature type="domain" description="Peptidase M48" evidence="12">
    <location>
        <begin position="103"/>
        <end position="330"/>
    </location>
</feature>
<evidence type="ECO:0000256" key="1">
    <source>
        <dbReference type="ARBA" id="ARBA00022475"/>
    </source>
</evidence>
<protein>
    <submittedName>
        <fullName evidence="13">Heat shock protein HtpX</fullName>
    </submittedName>
</protein>
<keyword evidence="2 10" id="KW-0645">Protease</keyword>
<keyword evidence="4" id="KW-0479">Metal-binding</keyword>
<keyword evidence="14" id="KW-1185">Reference proteome</keyword>
<keyword evidence="9 11" id="KW-0472">Membrane</keyword>
<reference evidence="14" key="1">
    <citation type="submission" date="2016-10" db="EMBL/GenBank/DDBJ databases">
        <authorList>
            <person name="Varghese N."/>
            <person name="Submissions S."/>
        </authorList>
    </citation>
    <scope>NUCLEOTIDE SEQUENCE [LARGE SCALE GENOMIC DNA]</scope>
    <source>
        <strain evidence="14">DSM 22427</strain>
    </source>
</reference>
<dbReference type="Gene3D" id="3.30.2010.10">
    <property type="entry name" value="Metalloproteases ('zincins'), catalytic domain"/>
    <property type="match status" value="1"/>
</dbReference>
<dbReference type="InterPro" id="IPR050083">
    <property type="entry name" value="HtpX_protease"/>
</dbReference>
<keyword evidence="5 10" id="KW-0378">Hydrolase</keyword>
<dbReference type="Pfam" id="PF01435">
    <property type="entry name" value="Peptidase_M48"/>
    <property type="match status" value="1"/>
</dbReference>
<keyword evidence="8 10" id="KW-0482">Metalloprotease</keyword>
<keyword evidence="7 11" id="KW-1133">Transmembrane helix</keyword>
<evidence type="ECO:0000256" key="2">
    <source>
        <dbReference type="ARBA" id="ARBA00022670"/>
    </source>
</evidence>
<evidence type="ECO:0000256" key="3">
    <source>
        <dbReference type="ARBA" id="ARBA00022692"/>
    </source>
</evidence>
<keyword evidence="1" id="KW-1003">Cell membrane</keyword>
<evidence type="ECO:0000256" key="7">
    <source>
        <dbReference type="ARBA" id="ARBA00022989"/>
    </source>
</evidence>
<dbReference type="EMBL" id="FOZS01000002">
    <property type="protein sequence ID" value="SFS72892.1"/>
    <property type="molecule type" value="Genomic_DNA"/>
</dbReference>
<evidence type="ECO:0000256" key="6">
    <source>
        <dbReference type="ARBA" id="ARBA00022833"/>
    </source>
</evidence>
<comment type="similarity">
    <text evidence="10">Belongs to the peptidase M48 family.</text>
</comment>
<dbReference type="AlphaFoldDB" id="A0A1I6S7I7"/>
<dbReference type="GO" id="GO:0004222">
    <property type="term" value="F:metalloendopeptidase activity"/>
    <property type="evidence" value="ECO:0007669"/>
    <property type="project" value="InterPro"/>
</dbReference>